<sequence length="187" mass="21317">MVIFSKCSRRSIFRSGYTLTEMIIAMLIIALILGIATPIVYNLAKNLPAEAKLTSVSQKLFFLLSDARREGFNGNSIVCIKYEDREFLAFIDNDFDGQTDKKDNNGKEEYIARFDFRDSDYSGMIFKFNGSEVTRITDLYTIDGIFVKHLSGSNFDVSYSNCTFEFSLQGKSVFVKIEDSYPKITEK</sequence>
<dbReference type="NCBIfam" id="TIGR02532">
    <property type="entry name" value="IV_pilin_GFxxxE"/>
    <property type="match status" value="1"/>
</dbReference>
<comment type="subcellular location">
    <subcellularLocation>
        <location evidence="1">Cell outer membrane</location>
        <topology evidence="1">Single-pass membrane protein</topology>
    </subcellularLocation>
    <subcellularLocation>
        <location evidence="2">Periplasm</location>
    </subcellularLocation>
</comment>
<dbReference type="Pfam" id="PF07963">
    <property type="entry name" value="N_methyl"/>
    <property type="match status" value="1"/>
</dbReference>
<keyword evidence="5" id="KW-0812">Transmembrane</keyword>
<reference evidence="6 7" key="1">
    <citation type="submission" date="2018-01" db="EMBL/GenBank/DDBJ databases">
        <title>The whole genome sequencing and assembly of Fervidobacterium changbaicum CBS-1 strain.</title>
        <authorList>
            <person name="Kim J.-Y."/>
            <person name="Park M.-K."/>
            <person name="Yi H."/>
            <person name="Bahn Y.-S."/>
            <person name="Kim J.F."/>
            <person name="Lee D.-W."/>
        </authorList>
    </citation>
    <scope>NUCLEOTIDE SEQUENCE [LARGE SCALE GENOMIC DNA]</scope>
    <source>
        <strain evidence="6 7">CBS-1</strain>
    </source>
</reference>
<keyword evidence="5" id="KW-1133">Transmembrane helix</keyword>
<evidence type="ECO:0000256" key="1">
    <source>
        <dbReference type="ARBA" id="ARBA00004203"/>
    </source>
</evidence>
<dbReference type="Proteomes" id="UP000288947">
    <property type="component" value="Chromosome"/>
</dbReference>
<accession>A0AAE5XBL4</accession>
<dbReference type="GO" id="GO:0009279">
    <property type="term" value="C:cell outer membrane"/>
    <property type="evidence" value="ECO:0007669"/>
    <property type="project" value="UniProtKB-SubCell"/>
</dbReference>
<dbReference type="SUPFAM" id="SSF54523">
    <property type="entry name" value="Pili subunits"/>
    <property type="match status" value="1"/>
</dbReference>
<name>A0AAE5XBL4_9BACT</name>
<organism evidence="6 7">
    <name type="scientific">Fervidobacterium changbaicum</name>
    <dbReference type="NCBI Taxonomy" id="310769"/>
    <lineage>
        <taxon>Bacteria</taxon>
        <taxon>Thermotogati</taxon>
        <taxon>Thermotogota</taxon>
        <taxon>Thermotogae</taxon>
        <taxon>Thermotogales</taxon>
        <taxon>Fervidobacteriaceae</taxon>
        <taxon>Fervidobacterium</taxon>
    </lineage>
</organism>
<evidence type="ECO:0000256" key="5">
    <source>
        <dbReference type="SAM" id="Phobius"/>
    </source>
</evidence>
<dbReference type="EMBL" id="CP026721">
    <property type="protein sequence ID" value="QAV32916.1"/>
    <property type="molecule type" value="Genomic_DNA"/>
</dbReference>
<protein>
    <submittedName>
        <fullName evidence="6">Prepilin-type N-terminal cleavage/methylation domain-containing protein</fullName>
    </submittedName>
</protein>
<proteinExistence type="predicted"/>
<keyword evidence="3" id="KW-0574">Periplasm</keyword>
<feature type="transmembrane region" description="Helical" evidence="5">
    <location>
        <begin position="21"/>
        <end position="41"/>
    </location>
</feature>
<evidence type="ECO:0000256" key="3">
    <source>
        <dbReference type="ARBA" id="ARBA00022764"/>
    </source>
</evidence>
<dbReference type="RefSeq" id="WP_090222699.1">
    <property type="nucleotide sequence ID" value="NZ_CP026721.1"/>
</dbReference>
<dbReference type="InterPro" id="IPR012902">
    <property type="entry name" value="N_methyl_site"/>
</dbReference>
<dbReference type="GO" id="GO:0042597">
    <property type="term" value="C:periplasmic space"/>
    <property type="evidence" value="ECO:0007669"/>
    <property type="project" value="UniProtKB-SubCell"/>
</dbReference>
<evidence type="ECO:0000313" key="7">
    <source>
        <dbReference type="Proteomes" id="UP000288947"/>
    </source>
</evidence>
<evidence type="ECO:0000256" key="2">
    <source>
        <dbReference type="ARBA" id="ARBA00004418"/>
    </source>
</evidence>
<evidence type="ECO:0000313" key="6">
    <source>
        <dbReference type="EMBL" id="QAV32916.1"/>
    </source>
</evidence>
<keyword evidence="4" id="KW-0998">Cell outer membrane</keyword>
<keyword evidence="5" id="KW-0472">Membrane</keyword>
<evidence type="ECO:0000256" key="4">
    <source>
        <dbReference type="ARBA" id="ARBA00023237"/>
    </source>
</evidence>
<dbReference type="AlphaFoldDB" id="A0AAE5XBL4"/>
<keyword evidence="7" id="KW-1185">Reference proteome</keyword>
<gene>
    <name evidence="6" type="ORF">CBS1_03630</name>
</gene>
<dbReference type="InterPro" id="IPR045584">
    <property type="entry name" value="Pilin-like"/>
</dbReference>